<dbReference type="EMBL" id="CAJNOL010003576">
    <property type="protein sequence ID" value="CAF1567563.1"/>
    <property type="molecule type" value="Genomic_DNA"/>
</dbReference>
<evidence type="ECO:0000313" key="4">
    <source>
        <dbReference type="Proteomes" id="UP000663870"/>
    </source>
</evidence>
<reference evidence="1" key="1">
    <citation type="submission" date="2021-02" db="EMBL/GenBank/DDBJ databases">
        <authorList>
            <person name="Nowell W R."/>
        </authorList>
    </citation>
    <scope>NUCLEOTIDE SEQUENCE</scope>
</reference>
<name>A0A815D1D2_9BILA</name>
<dbReference type="Proteomes" id="UP000663854">
    <property type="component" value="Unassembled WGS sequence"/>
</dbReference>
<sequence>MFFSVCLWRLLRRQHSSSQTDGSTKKIRCGTCLNLTLTTMSYQKNNSATLLQSSDLTTLSILQVSKHTSTLENMIAHPADTTPTITITTTATSEITTIINTMSSK</sequence>
<gene>
    <name evidence="2" type="ORF">JXQ802_LOCUS44888</name>
    <name evidence="1" type="ORF">PYM288_LOCUS29419</name>
</gene>
<proteinExistence type="predicted"/>
<keyword evidence="4" id="KW-1185">Reference proteome</keyword>
<evidence type="ECO:0000313" key="2">
    <source>
        <dbReference type="EMBL" id="CAF1567563.1"/>
    </source>
</evidence>
<dbReference type="EMBL" id="CAJNOH010002408">
    <property type="protein sequence ID" value="CAF1291545.1"/>
    <property type="molecule type" value="Genomic_DNA"/>
</dbReference>
<accession>A0A815D1D2</accession>
<dbReference type="Proteomes" id="UP000663870">
    <property type="component" value="Unassembled WGS sequence"/>
</dbReference>
<protein>
    <submittedName>
        <fullName evidence="1">Uncharacterized protein</fullName>
    </submittedName>
</protein>
<dbReference type="AlphaFoldDB" id="A0A815D1D2"/>
<evidence type="ECO:0000313" key="3">
    <source>
        <dbReference type="Proteomes" id="UP000663854"/>
    </source>
</evidence>
<comment type="caution">
    <text evidence="1">The sequence shown here is derived from an EMBL/GenBank/DDBJ whole genome shotgun (WGS) entry which is preliminary data.</text>
</comment>
<organism evidence="1 3">
    <name type="scientific">Rotaria sordida</name>
    <dbReference type="NCBI Taxonomy" id="392033"/>
    <lineage>
        <taxon>Eukaryota</taxon>
        <taxon>Metazoa</taxon>
        <taxon>Spiralia</taxon>
        <taxon>Gnathifera</taxon>
        <taxon>Rotifera</taxon>
        <taxon>Eurotatoria</taxon>
        <taxon>Bdelloidea</taxon>
        <taxon>Philodinida</taxon>
        <taxon>Philodinidae</taxon>
        <taxon>Rotaria</taxon>
    </lineage>
</organism>
<evidence type="ECO:0000313" key="1">
    <source>
        <dbReference type="EMBL" id="CAF1291545.1"/>
    </source>
</evidence>